<dbReference type="Gene3D" id="1.20.1050.10">
    <property type="match status" value="1"/>
</dbReference>
<dbReference type="SFLD" id="SFLDG00358">
    <property type="entry name" value="Main_(cytGST)"/>
    <property type="match status" value="1"/>
</dbReference>
<dbReference type="PROSITE" id="PS50404">
    <property type="entry name" value="GST_NTER"/>
    <property type="match status" value="1"/>
</dbReference>
<dbReference type="EMBL" id="OCTN01000001">
    <property type="protein sequence ID" value="SOH93182.1"/>
    <property type="molecule type" value="Genomic_DNA"/>
</dbReference>
<dbReference type="PANTHER" id="PTHR44051">
    <property type="entry name" value="GLUTATHIONE S-TRANSFERASE-RELATED"/>
    <property type="match status" value="1"/>
</dbReference>
<dbReference type="InterPro" id="IPR004046">
    <property type="entry name" value="GST_C"/>
</dbReference>
<accession>A0A2C9CPL3</accession>
<dbReference type="InterPro" id="IPR010987">
    <property type="entry name" value="Glutathione-S-Trfase_C-like"/>
</dbReference>
<dbReference type="RefSeq" id="WP_097928708.1">
    <property type="nucleotide sequence ID" value="NZ_OCTN01000001.1"/>
</dbReference>
<dbReference type="PANTHER" id="PTHR44051:SF8">
    <property type="entry name" value="GLUTATHIONE S-TRANSFERASE GSTA"/>
    <property type="match status" value="1"/>
</dbReference>
<dbReference type="OrthoDB" id="9794721at2"/>
<dbReference type="InterPro" id="IPR034345">
    <property type="entry name" value="Gtt2-like_N"/>
</dbReference>
<evidence type="ECO:0000259" key="2">
    <source>
        <dbReference type="PROSITE" id="PS50405"/>
    </source>
</evidence>
<dbReference type="SFLD" id="SFLDS00019">
    <property type="entry name" value="Glutathione_Transferase_(cytos"/>
    <property type="match status" value="1"/>
</dbReference>
<dbReference type="Pfam" id="PF00043">
    <property type="entry name" value="GST_C"/>
    <property type="match status" value="1"/>
</dbReference>
<proteinExistence type="predicted"/>
<keyword evidence="3" id="KW-0808">Transferase</keyword>
<dbReference type="GO" id="GO:0016740">
    <property type="term" value="F:transferase activity"/>
    <property type="evidence" value="ECO:0007669"/>
    <property type="project" value="UniProtKB-KW"/>
</dbReference>
<evidence type="ECO:0000259" key="1">
    <source>
        <dbReference type="PROSITE" id="PS50404"/>
    </source>
</evidence>
<dbReference type="AlphaFoldDB" id="A0A2C9CPL3"/>
<dbReference type="PROSITE" id="PS50405">
    <property type="entry name" value="GST_CTER"/>
    <property type="match status" value="1"/>
</dbReference>
<dbReference type="Proteomes" id="UP000220034">
    <property type="component" value="Unassembled WGS sequence"/>
</dbReference>
<evidence type="ECO:0000313" key="3">
    <source>
        <dbReference type="EMBL" id="SOH93182.1"/>
    </source>
</evidence>
<reference evidence="4" key="1">
    <citation type="submission" date="2017-09" db="EMBL/GenBank/DDBJ databases">
        <authorList>
            <person name="Varghese N."/>
            <person name="Submissions S."/>
        </authorList>
    </citation>
    <scope>NUCLEOTIDE SEQUENCE [LARGE SCALE GENOMIC DNA]</scope>
    <source>
        <strain evidence="4">C7</strain>
    </source>
</reference>
<dbReference type="Pfam" id="PF13409">
    <property type="entry name" value="GST_N_2"/>
    <property type="match status" value="1"/>
</dbReference>
<dbReference type="InterPro" id="IPR036282">
    <property type="entry name" value="Glutathione-S-Trfase_C_sf"/>
</dbReference>
<dbReference type="InterPro" id="IPR004045">
    <property type="entry name" value="Glutathione_S-Trfase_N"/>
</dbReference>
<evidence type="ECO:0000313" key="4">
    <source>
        <dbReference type="Proteomes" id="UP000220034"/>
    </source>
</evidence>
<gene>
    <name evidence="3" type="ORF">SAMN06273572_1011037</name>
</gene>
<keyword evidence="4" id="KW-1185">Reference proteome</keyword>
<dbReference type="SUPFAM" id="SSF52833">
    <property type="entry name" value="Thioredoxin-like"/>
    <property type="match status" value="1"/>
</dbReference>
<protein>
    <submittedName>
        <fullName evidence="3">Glutathione S-transferase</fullName>
    </submittedName>
</protein>
<organism evidence="3 4">
    <name type="scientific">Pontivivens marinum</name>
    <dbReference type="NCBI Taxonomy" id="1690039"/>
    <lineage>
        <taxon>Bacteria</taxon>
        <taxon>Pseudomonadati</taxon>
        <taxon>Pseudomonadota</taxon>
        <taxon>Alphaproteobacteria</taxon>
        <taxon>Rhodobacterales</taxon>
        <taxon>Paracoccaceae</taxon>
        <taxon>Pontivivens</taxon>
    </lineage>
</organism>
<dbReference type="Gene3D" id="3.40.30.10">
    <property type="entry name" value="Glutaredoxin"/>
    <property type="match status" value="1"/>
</dbReference>
<sequence>MSLPVPVMLYDTPRAPNPRRVRIFLAEKGLELPSTQIDIMAGVQFGAEFQKKVGSHNVPALELSDGTVLTETVAICRYLEALCPEPNLMGRDALETALVEMWSRRVEFQMMIPVAAVARHGIPAMAALEHGDQCPEWAAANDRRVDKSLEWLNDSLTGKDWLAGDRFTVADITAISTLGFMRLIRKKVPQEHVATHAWLERCDAQGTIVD</sequence>
<feature type="domain" description="GST N-terminal" evidence="1">
    <location>
        <begin position="5"/>
        <end position="87"/>
    </location>
</feature>
<feature type="domain" description="GST C-terminal" evidence="2">
    <location>
        <begin position="92"/>
        <end position="210"/>
    </location>
</feature>
<name>A0A2C9CPL3_9RHOB</name>
<dbReference type="SUPFAM" id="SSF47616">
    <property type="entry name" value="GST C-terminal domain-like"/>
    <property type="match status" value="1"/>
</dbReference>
<dbReference type="InterPro" id="IPR040079">
    <property type="entry name" value="Glutathione_S-Trfase"/>
</dbReference>
<dbReference type="CDD" id="cd03051">
    <property type="entry name" value="GST_N_GTT2_like"/>
    <property type="match status" value="1"/>
</dbReference>
<dbReference type="InterPro" id="IPR036249">
    <property type="entry name" value="Thioredoxin-like_sf"/>
</dbReference>